<dbReference type="Proteomes" id="UP001144451">
    <property type="component" value="Unassembled WGS sequence"/>
</dbReference>
<sequence length="443" mass="48524">MQARTPDSKESPTAMSDPSTWDSLPQRLPDWFRDAPLGIFIHWGPYSVPAWAEPTAELGAVPDDAGWFAHNPYAEWYFNTIRIEGSPAAEHHREVHGDAPYDDFLDQWDASDFDPAAWADLFRRAGADYVVPTTKHHDGVTLWDAPGTGDRNTVRRGPQRDLVGEIATAVTEAGMRFGVYYSGGLDWHVRPTEPLVSGEDVHDLKRPRDDEYGKYCASHVRDLIDRYSPDVLWNDIGWPDENFHFEEGGLGELLEHFYAARPEGLINDRFAGAHQDFVTTEYQAGEIPEGLPWENCRGVGLSFGYNQVEDASQYMSGAQAVRHVVDAVSKGGRVLLNVGPRADGSFHELQVAALESLGEFMAEHKAHLAGSRGLGELELDGVDWARAVEKDGMCHVFLSGPTGAVRLDASALPGGFDWPTGGMEATLAGEDAAPVAISAARAG</sequence>
<dbReference type="PANTHER" id="PTHR10030">
    <property type="entry name" value="ALPHA-L-FUCOSIDASE"/>
    <property type="match status" value="1"/>
</dbReference>
<dbReference type="EC" id="3.2.1.51" evidence="3"/>
<evidence type="ECO:0000256" key="4">
    <source>
        <dbReference type="ARBA" id="ARBA00022729"/>
    </source>
</evidence>
<evidence type="ECO:0000259" key="8">
    <source>
        <dbReference type="Pfam" id="PF01120"/>
    </source>
</evidence>
<comment type="function">
    <text evidence="1">Alpha-L-fucosidase is responsible for hydrolyzing the alpha-1,6-linked fucose joined to the reducing-end N-acetylglucosamine of the carbohydrate moieties of glycoproteins.</text>
</comment>
<organism evidence="9 10">
    <name type="scientific">Brachybacterium conglomeratum</name>
    <dbReference type="NCBI Taxonomy" id="47846"/>
    <lineage>
        <taxon>Bacteria</taxon>
        <taxon>Bacillati</taxon>
        <taxon>Actinomycetota</taxon>
        <taxon>Actinomycetes</taxon>
        <taxon>Micrococcales</taxon>
        <taxon>Dermabacteraceae</taxon>
        <taxon>Brachybacterium</taxon>
    </lineage>
</organism>
<comment type="similarity">
    <text evidence="2">Belongs to the glycosyl hydrolase 29 family.</text>
</comment>
<keyword evidence="6" id="KW-0326">Glycosidase</keyword>
<dbReference type="PIRSF" id="PIRSF001092">
    <property type="entry name" value="Alpha-L-fucosidase"/>
    <property type="match status" value="1"/>
</dbReference>
<accession>A0ABQ5RCF1</accession>
<dbReference type="Pfam" id="PF01120">
    <property type="entry name" value="Alpha_L_fucos"/>
    <property type="match status" value="1"/>
</dbReference>
<dbReference type="InterPro" id="IPR017853">
    <property type="entry name" value="GH"/>
</dbReference>
<proteinExistence type="inferred from homology"/>
<evidence type="ECO:0000313" key="10">
    <source>
        <dbReference type="Proteomes" id="UP001144451"/>
    </source>
</evidence>
<evidence type="ECO:0000313" key="9">
    <source>
        <dbReference type="EMBL" id="GLI29583.1"/>
    </source>
</evidence>
<dbReference type="SUPFAM" id="SSF51445">
    <property type="entry name" value="(Trans)glycosidases"/>
    <property type="match status" value="1"/>
</dbReference>
<protein>
    <recommendedName>
        <fullName evidence="3">alpha-L-fucosidase</fullName>
        <ecNumber evidence="3">3.2.1.51</ecNumber>
    </recommendedName>
</protein>
<keyword evidence="4" id="KW-0732">Signal</keyword>
<dbReference type="PANTHER" id="PTHR10030:SF37">
    <property type="entry name" value="ALPHA-L-FUCOSIDASE-RELATED"/>
    <property type="match status" value="1"/>
</dbReference>
<dbReference type="Gene3D" id="3.20.20.80">
    <property type="entry name" value="Glycosidases"/>
    <property type="match status" value="1"/>
</dbReference>
<evidence type="ECO:0000256" key="7">
    <source>
        <dbReference type="SAM" id="MobiDB-lite"/>
    </source>
</evidence>
<dbReference type="GeneID" id="78120793"/>
<comment type="caution">
    <text evidence="9">The sequence shown here is derived from an EMBL/GenBank/DDBJ whole genome shotgun (WGS) entry which is preliminary data.</text>
</comment>
<dbReference type="SMART" id="SM00812">
    <property type="entry name" value="Alpha_L_fucos"/>
    <property type="match status" value="1"/>
</dbReference>
<dbReference type="RefSeq" id="WP_241237578.1">
    <property type="nucleotide sequence ID" value="NZ_BSDQ01000001.1"/>
</dbReference>
<evidence type="ECO:0000256" key="5">
    <source>
        <dbReference type="ARBA" id="ARBA00022801"/>
    </source>
</evidence>
<feature type="region of interest" description="Disordered" evidence="7">
    <location>
        <begin position="1"/>
        <end position="22"/>
    </location>
</feature>
<feature type="domain" description="Glycoside hydrolase family 29 N-terminal" evidence="8">
    <location>
        <begin position="19"/>
        <end position="364"/>
    </location>
</feature>
<evidence type="ECO:0000256" key="2">
    <source>
        <dbReference type="ARBA" id="ARBA00007951"/>
    </source>
</evidence>
<keyword evidence="10" id="KW-1185">Reference proteome</keyword>
<name>A0ABQ5RCF1_9MICO</name>
<dbReference type="InterPro" id="IPR057739">
    <property type="entry name" value="Glyco_hydro_29_N"/>
</dbReference>
<keyword evidence="5" id="KW-0378">Hydrolase</keyword>
<evidence type="ECO:0000256" key="1">
    <source>
        <dbReference type="ARBA" id="ARBA00004071"/>
    </source>
</evidence>
<evidence type="ECO:0000256" key="3">
    <source>
        <dbReference type="ARBA" id="ARBA00012662"/>
    </source>
</evidence>
<dbReference type="PRINTS" id="PR00741">
    <property type="entry name" value="GLHYDRLASE29"/>
</dbReference>
<feature type="compositionally biased region" description="Basic and acidic residues" evidence="7">
    <location>
        <begin position="1"/>
        <end position="10"/>
    </location>
</feature>
<dbReference type="InterPro" id="IPR000933">
    <property type="entry name" value="Glyco_hydro_29"/>
</dbReference>
<dbReference type="EMBL" id="BSDQ01000001">
    <property type="protein sequence ID" value="GLI29583.1"/>
    <property type="molecule type" value="Genomic_DNA"/>
</dbReference>
<evidence type="ECO:0000256" key="6">
    <source>
        <dbReference type="ARBA" id="ARBA00023295"/>
    </source>
</evidence>
<feature type="compositionally biased region" description="Polar residues" evidence="7">
    <location>
        <begin position="11"/>
        <end position="22"/>
    </location>
</feature>
<dbReference type="InterPro" id="IPR016286">
    <property type="entry name" value="FUC_metazoa-typ"/>
</dbReference>
<gene>
    <name evidence="9" type="ORF">BCONGLO52_04240</name>
</gene>
<reference evidence="9" key="1">
    <citation type="submission" date="2022-12" db="EMBL/GenBank/DDBJ databases">
        <title>Reference genome sequencing for broad-spectrum identification of bacterial and archaeal isolates by mass spectrometry.</title>
        <authorList>
            <person name="Sekiguchi Y."/>
            <person name="Tourlousse D.M."/>
        </authorList>
    </citation>
    <scope>NUCLEOTIDE SEQUENCE</scope>
    <source>
        <strain evidence="9">5-2</strain>
    </source>
</reference>